<protein>
    <submittedName>
        <fullName evidence="1">Uncharacterized protein</fullName>
    </submittedName>
</protein>
<gene>
    <name evidence="1" type="ORF">AcdelDRAFT_3462</name>
</gene>
<reference evidence="1 2" key="1">
    <citation type="submission" date="2009-05" db="EMBL/GenBank/DDBJ databases">
        <title>The draft genome of Acidovorax delafieldii 2AN.</title>
        <authorList>
            <consortium name="US DOE Joint Genome Institute (JGI-PGF)"/>
            <person name="Lucas S."/>
            <person name="Copeland A."/>
            <person name="Lapidus A."/>
            <person name="Glavina del Rio T."/>
            <person name="Tice H."/>
            <person name="Bruce D."/>
            <person name="Goodwin L."/>
            <person name="Pitluck S."/>
            <person name="Larimer F."/>
            <person name="Land M.L."/>
            <person name="Hauser L."/>
            <person name="Shelobolina E.S."/>
            <person name="Picardal F."/>
            <person name="Roden E."/>
            <person name="Emerson D."/>
        </authorList>
    </citation>
    <scope>NUCLEOTIDE SEQUENCE [LARGE SCALE GENOMIC DNA]</scope>
    <source>
        <strain evidence="1 2">2AN</strain>
    </source>
</reference>
<keyword evidence="2" id="KW-1185">Reference proteome</keyword>
<sequence length="42" mass="4246">MKPLPAPRSTTQRTLSSLAMARTAASKAVAMGTSIALSASGR</sequence>
<accession>C5T982</accession>
<comment type="caution">
    <text evidence="1">The sequence shown here is derived from an EMBL/GenBank/DDBJ whole genome shotgun (WGS) entry which is preliminary data.</text>
</comment>
<evidence type="ECO:0000313" key="2">
    <source>
        <dbReference type="Proteomes" id="UP000003856"/>
    </source>
</evidence>
<dbReference type="Proteomes" id="UP000003856">
    <property type="component" value="Unassembled WGS sequence"/>
</dbReference>
<evidence type="ECO:0000313" key="1">
    <source>
        <dbReference type="EMBL" id="EER58965.1"/>
    </source>
</evidence>
<organism evidence="1 2">
    <name type="scientific">Acidovorax delafieldii 2AN</name>
    <dbReference type="NCBI Taxonomy" id="573060"/>
    <lineage>
        <taxon>Bacteria</taxon>
        <taxon>Pseudomonadati</taxon>
        <taxon>Pseudomonadota</taxon>
        <taxon>Betaproteobacteria</taxon>
        <taxon>Burkholderiales</taxon>
        <taxon>Comamonadaceae</taxon>
        <taxon>Acidovorax</taxon>
    </lineage>
</organism>
<dbReference type="EMBL" id="ACQT01000179">
    <property type="protein sequence ID" value="EER58965.1"/>
    <property type="molecule type" value="Genomic_DNA"/>
</dbReference>
<name>C5T982_ACIDE</name>
<proteinExistence type="predicted"/>
<dbReference type="AlphaFoldDB" id="C5T982"/>